<gene>
    <name evidence="1" type="ORF">J2S59_002790</name>
</gene>
<dbReference type="Proteomes" id="UP001240447">
    <property type="component" value="Unassembled WGS sequence"/>
</dbReference>
<sequence length="150" mass="16072">MGARAERVTRFDEDLFAAAAAEGPRQSRSARQQLEHWARLGAALSAQFDAPLNRVRLAVEGRIAQRDLTRDEARQFDAVITAGIDAAVAEADFAAAPLPDFSAVTPDPQRVLADLAAREQLGADARQRLRAAVADLADVLDEPASVEAGR</sequence>
<dbReference type="Pfam" id="PF11903">
    <property type="entry name" value="ParD_like"/>
    <property type="match status" value="1"/>
</dbReference>
<name>A0ABT9NRD0_9ACTN</name>
<dbReference type="RefSeq" id="WP_068124902.1">
    <property type="nucleotide sequence ID" value="NZ_CCXJ01000779.2"/>
</dbReference>
<protein>
    <recommendedName>
        <fullName evidence="3">ParD-like antitoxin of type II toxin-antitoxin system</fullName>
    </recommendedName>
</protein>
<evidence type="ECO:0008006" key="3">
    <source>
        <dbReference type="Google" id="ProtNLM"/>
    </source>
</evidence>
<accession>A0ABT9NRD0</accession>
<dbReference type="EMBL" id="JAUSQM010000001">
    <property type="protein sequence ID" value="MDP9822981.1"/>
    <property type="molecule type" value="Genomic_DNA"/>
</dbReference>
<dbReference type="InterPro" id="IPR021831">
    <property type="entry name" value="ParD-like"/>
</dbReference>
<organism evidence="1 2">
    <name type="scientific">Nocardioides massiliensis</name>
    <dbReference type="NCBI Taxonomy" id="1325935"/>
    <lineage>
        <taxon>Bacteria</taxon>
        <taxon>Bacillati</taxon>
        <taxon>Actinomycetota</taxon>
        <taxon>Actinomycetes</taxon>
        <taxon>Propionibacteriales</taxon>
        <taxon>Nocardioidaceae</taxon>
        <taxon>Nocardioides</taxon>
    </lineage>
</organism>
<evidence type="ECO:0000313" key="2">
    <source>
        <dbReference type="Proteomes" id="UP001240447"/>
    </source>
</evidence>
<keyword evidence="2" id="KW-1185">Reference proteome</keyword>
<reference evidence="1 2" key="1">
    <citation type="submission" date="2023-07" db="EMBL/GenBank/DDBJ databases">
        <title>Sequencing the genomes of 1000 actinobacteria strains.</title>
        <authorList>
            <person name="Klenk H.-P."/>
        </authorList>
    </citation>
    <scope>NUCLEOTIDE SEQUENCE [LARGE SCALE GENOMIC DNA]</scope>
    <source>
        <strain evidence="1 2">GD13</strain>
    </source>
</reference>
<proteinExistence type="predicted"/>
<comment type="caution">
    <text evidence="1">The sequence shown here is derived from an EMBL/GenBank/DDBJ whole genome shotgun (WGS) entry which is preliminary data.</text>
</comment>
<evidence type="ECO:0000313" key="1">
    <source>
        <dbReference type="EMBL" id="MDP9822981.1"/>
    </source>
</evidence>